<dbReference type="AlphaFoldDB" id="A0A7W9BIH1"/>
<protein>
    <submittedName>
        <fullName evidence="2">Flagellar hook-associated protein 3 FlgL</fullName>
    </submittedName>
</protein>
<feature type="domain" description="Flagellin C-terminal" evidence="1">
    <location>
        <begin position="254"/>
        <end position="334"/>
    </location>
</feature>
<gene>
    <name evidence="2" type="ORF">FHS72_000717</name>
</gene>
<dbReference type="InterPro" id="IPR046358">
    <property type="entry name" value="Flagellin_C"/>
</dbReference>
<keyword evidence="2" id="KW-0966">Cell projection</keyword>
<evidence type="ECO:0000259" key="1">
    <source>
        <dbReference type="Pfam" id="PF00700"/>
    </source>
</evidence>
<keyword evidence="2" id="KW-0969">Cilium</keyword>
<keyword evidence="3" id="KW-1185">Reference proteome</keyword>
<reference evidence="2 3" key="1">
    <citation type="submission" date="2020-08" db="EMBL/GenBank/DDBJ databases">
        <title>Genomic Encyclopedia of Type Strains, Phase IV (KMG-IV): sequencing the most valuable type-strain genomes for metagenomic binning, comparative biology and taxonomic classification.</title>
        <authorList>
            <person name="Goeker M."/>
        </authorList>
    </citation>
    <scope>NUCLEOTIDE SEQUENCE [LARGE SCALE GENOMIC DNA]</scope>
    <source>
        <strain evidence="2 3">DSM 101064</strain>
    </source>
</reference>
<evidence type="ECO:0000313" key="3">
    <source>
        <dbReference type="Proteomes" id="UP000535415"/>
    </source>
</evidence>
<organism evidence="2 3">
    <name type="scientific">Yoonia ponticola</name>
    <dbReference type="NCBI Taxonomy" id="1524255"/>
    <lineage>
        <taxon>Bacteria</taxon>
        <taxon>Pseudomonadati</taxon>
        <taxon>Pseudomonadota</taxon>
        <taxon>Alphaproteobacteria</taxon>
        <taxon>Rhodobacterales</taxon>
        <taxon>Paracoccaceae</taxon>
        <taxon>Yoonia</taxon>
    </lineage>
</organism>
<proteinExistence type="predicted"/>
<dbReference type="SUPFAM" id="SSF64518">
    <property type="entry name" value="Phase 1 flagellin"/>
    <property type="match status" value="1"/>
</dbReference>
<sequence>MNFSSLGDSVRQFQLNRQNVALKTTLNTLVTELSSGEKTDKVKATGGDTARFSFIDNRLKILESLSFVAKETQLTLSTMQTALTNFDAQRGALAEQLIPINAESPDFQVQQAGDDARARLDGLISTLNTRLGDESLFSGTAVDQTPVISADAMLADIAAQIGGATDKATIIATVETWFEDPAGGYAMLGYTGDTGDHAERRLDAGIKISLDARADDPGIRAVLKGAVVAALSQNLTGLDKGTQTDLLFEGGIMLQAAATDVTQIQARVGTAESETERFAVSQSAEASALSMARNLIIQADPFETASELQAVQLQLETHYTLTARLSQLSLVGYLR</sequence>
<dbReference type="Proteomes" id="UP000535415">
    <property type="component" value="Unassembled WGS sequence"/>
</dbReference>
<evidence type="ECO:0000313" key="2">
    <source>
        <dbReference type="EMBL" id="MBB5721110.1"/>
    </source>
</evidence>
<comment type="caution">
    <text evidence="2">The sequence shown here is derived from an EMBL/GenBank/DDBJ whole genome shotgun (WGS) entry which is preliminary data.</text>
</comment>
<dbReference type="RefSeq" id="WP_183525686.1">
    <property type="nucleotide sequence ID" value="NZ_JACIJM010000002.1"/>
</dbReference>
<accession>A0A7W9BIH1</accession>
<dbReference type="Pfam" id="PF00700">
    <property type="entry name" value="Flagellin_C"/>
    <property type="match status" value="1"/>
</dbReference>
<dbReference type="EMBL" id="JACIJM010000002">
    <property type="protein sequence ID" value="MBB5721110.1"/>
    <property type="molecule type" value="Genomic_DNA"/>
</dbReference>
<name>A0A7W9BIH1_9RHOB</name>
<keyword evidence="2" id="KW-0282">Flagellum</keyword>